<comment type="caution">
    <text evidence="2">The sequence shown here is derived from an EMBL/GenBank/DDBJ whole genome shotgun (WGS) entry which is preliminary data.</text>
</comment>
<accession>A0A2H0RAU0</accession>
<dbReference type="EMBL" id="PCXU01000018">
    <property type="protein sequence ID" value="PIR43597.1"/>
    <property type="molecule type" value="Genomic_DNA"/>
</dbReference>
<dbReference type="AlphaFoldDB" id="A0A2H0RAU0"/>
<proteinExistence type="predicted"/>
<organism evidence="2 3">
    <name type="scientific">candidate division WWE3 bacterium CG10_big_fil_rev_8_21_14_0_10_32_10</name>
    <dbReference type="NCBI Taxonomy" id="1975090"/>
    <lineage>
        <taxon>Bacteria</taxon>
        <taxon>Katanobacteria</taxon>
    </lineage>
</organism>
<dbReference type="Proteomes" id="UP000230214">
    <property type="component" value="Unassembled WGS sequence"/>
</dbReference>
<evidence type="ECO:0000313" key="3">
    <source>
        <dbReference type="Proteomes" id="UP000230214"/>
    </source>
</evidence>
<dbReference type="Pfam" id="PF13524">
    <property type="entry name" value="Glyco_trans_1_2"/>
    <property type="match status" value="1"/>
</dbReference>
<gene>
    <name evidence="2" type="ORF">COV24_02115</name>
</gene>
<feature type="domain" description="Spore protein YkvP/CgeB glycosyl transferase-like" evidence="1">
    <location>
        <begin position="166"/>
        <end position="316"/>
    </location>
</feature>
<reference evidence="2 3" key="1">
    <citation type="submission" date="2017-09" db="EMBL/GenBank/DDBJ databases">
        <title>Depth-based differentiation of microbial function through sediment-hosted aquifers and enrichment of novel symbionts in the deep terrestrial subsurface.</title>
        <authorList>
            <person name="Probst A.J."/>
            <person name="Ladd B."/>
            <person name="Jarett J.K."/>
            <person name="Geller-Mcgrath D.E."/>
            <person name="Sieber C.M."/>
            <person name="Emerson J.B."/>
            <person name="Anantharaman K."/>
            <person name="Thomas B.C."/>
            <person name="Malmstrom R."/>
            <person name="Stieglmeier M."/>
            <person name="Klingl A."/>
            <person name="Woyke T."/>
            <person name="Ryan C.M."/>
            <person name="Banfield J.F."/>
        </authorList>
    </citation>
    <scope>NUCLEOTIDE SEQUENCE [LARGE SCALE GENOMIC DNA]</scope>
    <source>
        <strain evidence="2">CG10_big_fil_rev_8_21_14_0_10_32_10</strain>
    </source>
</reference>
<dbReference type="InterPro" id="IPR055259">
    <property type="entry name" value="YkvP/CgeB_Glyco_trans-like"/>
</dbReference>
<protein>
    <recommendedName>
        <fullName evidence="1">Spore protein YkvP/CgeB glycosyl transferase-like domain-containing protein</fullName>
    </recommendedName>
</protein>
<sequence length="320" mass="38343">MKVLSRRDGYVQDPTRYFNFERFAKKCGDFVLIEAGFEKETMWEHYDLRGKELKNILKKKIVRLEFEEPNKFFIGDNPDEYDSQFYKIFTLCPYTADWLNAKNKNKKRIPIYFVYNEEFIPPKAEKKYDIIYTGHIVSKTLLNDLKTMSKFNYRFVSNSKHELVTNMSAPYDEKMRLITQSKITLVHNLLYPNFYHILNVWRLSGYRNNGAFKLIPPIYKPWELLTNKNIVVPQLKSRVFEAAFGRSLILCKRDPFNVIERYFEPDKEFIYYDDTNLESKITEILKNFSKYEKVIDNAYNKAVDNYTVTKFVDTYLKNLK</sequence>
<evidence type="ECO:0000313" key="2">
    <source>
        <dbReference type="EMBL" id="PIR43597.1"/>
    </source>
</evidence>
<evidence type="ECO:0000259" key="1">
    <source>
        <dbReference type="Pfam" id="PF13524"/>
    </source>
</evidence>
<name>A0A2H0RAU0_UNCKA</name>